<evidence type="ECO:0000313" key="3">
    <source>
        <dbReference type="Proteomes" id="UP000749559"/>
    </source>
</evidence>
<evidence type="ECO:0000313" key="2">
    <source>
        <dbReference type="EMBL" id="CAH1778850.1"/>
    </source>
</evidence>
<dbReference type="EMBL" id="CAIIXF020000003">
    <property type="protein sequence ID" value="CAH1778850.1"/>
    <property type="molecule type" value="Genomic_DNA"/>
</dbReference>
<keyword evidence="3" id="KW-1185">Reference proteome</keyword>
<feature type="non-terminal residue" evidence="2">
    <location>
        <position position="1"/>
    </location>
</feature>
<organism evidence="2 3">
    <name type="scientific">Owenia fusiformis</name>
    <name type="common">Polychaete worm</name>
    <dbReference type="NCBI Taxonomy" id="6347"/>
    <lineage>
        <taxon>Eukaryota</taxon>
        <taxon>Metazoa</taxon>
        <taxon>Spiralia</taxon>
        <taxon>Lophotrochozoa</taxon>
        <taxon>Annelida</taxon>
        <taxon>Polychaeta</taxon>
        <taxon>Sedentaria</taxon>
        <taxon>Canalipalpata</taxon>
        <taxon>Sabellida</taxon>
        <taxon>Oweniida</taxon>
        <taxon>Oweniidae</taxon>
        <taxon>Owenia</taxon>
    </lineage>
</organism>
<evidence type="ECO:0000256" key="1">
    <source>
        <dbReference type="SAM" id="MobiDB-lite"/>
    </source>
</evidence>
<protein>
    <submittedName>
        <fullName evidence="2">Uncharacterized protein</fullName>
    </submittedName>
</protein>
<accession>A0A8J1Y8V2</accession>
<gene>
    <name evidence="2" type="ORF">OFUS_LOCUS5712</name>
</gene>
<proteinExistence type="predicted"/>
<reference evidence="2" key="1">
    <citation type="submission" date="2022-03" db="EMBL/GenBank/DDBJ databases">
        <authorList>
            <person name="Martin C."/>
        </authorList>
    </citation>
    <scope>NUCLEOTIDE SEQUENCE</scope>
</reference>
<dbReference type="Proteomes" id="UP000749559">
    <property type="component" value="Unassembled WGS sequence"/>
</dbReference>
<feature type="compositionally biased region" description="Basic and acidic residues" evidence="1">
    <location>
        <begin position="94"/>
        <end position="113"/>
    </location>
</feature>
<dbReference type="AlphaFoldDB" id="A0A8J1Y8V2"/>
<comment type="caution">
    <text evidence="2">The sequence shown here is derived from an EMBL/GenBank/DDBJ whole genome shotgun (WGS) entry which is preliminary data.</text>
</comment>
<feature type="compositionally biased region" description="Polar residues" evidence="1">
    <location>
        <begin position="133"/>
        <end position="151"/>
    </location>
</feature>
<feature type="region of interest" description="Disordered" evidence="1">
    <location>
        <begin position="86"/>
        <end position="151"/>
    </location>
</feature>
<name>A0A8J1Y8V2_OWEFU</name>
<sequence>VITCQWITDYSYLILKRLIGFKADLTMECFNCKEQVNTIMEWVTHVFNTHIGHLHCATCDKTVSIKNLQEGCHHIMDYQTSVQKNLSSSSHHISTRDVFEKDNGNNGSDKEETSQNTSNTKNKTPNPTKPQTLSKFSYWPTTEFPQSRNAK</sequence>
<feature type="compositionally biased region" description="Low complexity" evidence="1">
    <location>
        <begin position="114"/>
        <end position="132"/>
    </location>
</feature>